<feature type="transmembrane region" description="Helical" evidence="1">
    <location>
        <begin position="20"/>
        <end position="40"/>
    </location>
</feature>
<dbReference type="Gene3D" id="3.90.550.10">
    <property type="entry name" value="Spore Coat Polysaccharide Biosynthesis Protein SpsA, Chain A"/>
    <property type="match status" value="1"/>
</dbReference>
<dbReference type="PANTHER" id="PTHR34496">
    <property type="entry name" value="GLCNAC TRANSFERASE-RELATED"/>
    <property type="match status" value="1"/>
</dbReference>
<keyword evidence="1" id="KW-0472">Membrane</keyword>
<dbReference type="InterPro" id="IPR029044">
    <property type="entry name" value="Nucleotide-diphossugar_trans"/>
</dbReference>
<keyword evidence="1" id="KW-1133">Transmembrane helix</keyword>
<dbReference type="InterPro" id="IPR021067">
    <property type="entry name" value="Glycosyltransferase"/>
</dbReference>
<name>A0A7S4R857_9STRA</name>
<evidence type="ECO:0000256" key="1">
    <source>
        <dbReference type="SAM" id="Phobius"/>
    </source>
</evidence>
<evidence type="ECO:0000313" key="2">
    <source>
        <dbReference type="EMBL" id="CAE4606569.1"/>
    </source>
</evidence>
<proteinExistence type="predicted"/>
<dbReference type="Pfam" id="PF11397">
    <property type="entry name" value="GlcNAc"/>
    <property type="match status" value="1"/>
</dbReference>
<dbReference type="EMBL" id="HBNS01018265">
    <property type="protein sequence ID" value="CAE4606569.1"/>
    <property type="molecule type" value="Transcribed_RNA"/>
</dbReference>
<organism evidence="2">
    <name type="scientific">Ditylum brightwellii</name>
    <dbReference type="NCBI Taxonomy" id="49249"/>
    <lineage>
        <taxon>Eukaryota</taxon>
        <taxon>Sar</taxon>
        <taxon>Stramenopiles</taxon>
        <taxon>Ochrophyta</taxon>
        <taxon>Bacillariophyta</taxon>
        <taxon>Mediophyceae</taxon>
        <taxon>Lithodesmiophycidae</taxon>
        <taxon>Lithodesmiales</taxon>
        <taxon>Lithodesmiaceae</taxon>
        <taxon>Ditylum</taxon>
    </lineage>
</organism>
<sequence length="558" mass="62401">MGKRKTSTGNNNDLPFTLEFRVLFCLLLFALALEFSLLFYHEVDDIGTAPSTQNRFDAMELSPQQAIPVESNKGNPHLDPLPPYLPPFAPIPNDDALISDVLAGKPTVTGIMALLNRFLEELHAVNIAFKNKKPLVTEKEVVDIAFKNKKPLVTEKEVVDAFLDLAKKHLVEFDAVYRGGPIFDVREDDSIFMSLAAYREHLLAATLRQAFSHAANPDRIFIGAVVQNCFGIESTCRTGVQVVGKDSNGRPITKVSDAPPDVNGIDEFCNDQDYSKYCESGQVRALYVNETESVGPAAARYLASKLWGGETYFVQSDSHLEFAQNWDALYTKEVQLAKNYPKAILSAYPPGFGGTKGEDTHGAKLCACEFSKTDVEHHIIRINSAGNYDKIPPNPKQTPFMAAGFFFARAEFLVDVPFDPLLPWCFMGEEIALSMRSWTSGWRIYAPRHNLIAHQYRPGRMGLPKFWETVGRTYNRPGPGFNTKLQKILIKRIKHLVGYPSASKEQVDSEGDGAVLDDIEYYGLGNEETYTAYLEYAGIDVEKESCKLQQWCMQGLYD</sequence>
<dbReference type="PANTHER" id="PTHR34496:SF10">
    <property type="entry name" value="GLCNAC TRANSFERASE"/>
    <property type="match status" value="1"/>
</dbReference>
<protein>
    <submittedName>
        <fullName evidence="2">Uncharacterized protein</fullName>
    </submittedName>
</protein>
<keyword evidence="1" id="KW-0812">Transmembrane</keyword>
<dbReference type="AlphaFoldDB" id="A0A7S4R857"/>
<reference evidence="2" key="1">
    <citation type="submission" date="2021-01" db="EMBL/GenBank/DDBJ databases">
        <authorList>
            <person name="Corre E."/>
            <person name="Pelletier E."/>
            <person name="Niang G."/>
            <person name="Scheremetjew M."/>
            <person name="Finn R."/>
            <person name="Kale V."/>
            <person name="Holt S."/>
            <person name="Cochrane G."/>
            <person name="Meng A."/>
            <person name="Brown T."/>
            <person name="Cohen L."/>
        </authorList>
    </citation>
    <scope>NUCLEOTIDE SEQUENCE</scope>
    <source>
        <strain evidence="2">GSO104</strain>
    </source>
</reference>
<accession>A0A7S4R857</accession>
<dbReference type="SUPFAM" id="SSF53448">
    <property type="entry name" value="Nucleotide-diphospho-sugar transferases"/>
    <property type="match status" value="1"/>
</dbReference>
<gene>
    <name evidence="2" type="ORF">DBRI00130_LOCUS14595</name>
</gene>